<dbReference type="UniPathway" id="UPA00115">
    <property type="reaction ID" value="UER00412"/>
</dbReference>
<dbReference type="InterPro" id="IPR037171">
    <property type="entry name" value="NagB/RpiA_transferase-like"/>
</dbReference>
<feature type="binding site" evidence="3">
    <location>
        <begin position="80"/>
        <end position="83"/>
    </location>
    <ligand>
        <name>substrate</name>
    </ligand>
</feature>
<evidence type="ECO:0000256" key="3">
    <source>
        <dbReference type="HAMAP-Rule" id="MF_00170"/>
    </source>
</evidence>
<dbReference type="GO" id="GO:0004751">
    <property type="term" value="F:ribose-5-phosphate isomerase activity"/>
    <property type="evidence" value="ECO:0007669"/>
    <property type="project" value="UniProtKB-UniRule"/>
</dbReference>
<dbReference type="EMBL" id="CP045915">
    <property type="protein sequence ID" value="QGH35027.1"/>
    <property type="molecule type" value="Genomic_DNA"/>
</dbReference>
<comment type="function">
    <text evidence="3">Catalyzes the reversible conversion of ribose-5-phosphate to ribulose 5-phosphate.</text>
</comment>
<dbReference type="InterPro" id="IPR020672">
    <property type="entry name" value="Ribose5P_isomerase_typA_subgr"/>
</dbReference>
<evidence type="ECO:0000313" key="5">
    <source>
        <dbReference type="Proteomes" id="UP000339690"/>
    </source>
</evidence>
<dbReference type="HAMAP" id="MF_00170">
    <property type="entry name" value="Rib_5P_isom_A"/>
    <property type="match status" value="1"/>
</dbReference>
<evidence type="ECO:0000256" key="1">
    <source>
        <dbReference type="ARBA" id="ARBA00001713"/>
    </source>
</evidence>
<dbReference type="Gene3D" id="3.40.50.1360">
    <property type="match status" value="1"/>
</dbReference>
<dbReference type="FunFam" id="3.40.50.1360:FF:000001">
    <property type="entry name" value="Ribose-5-phosphate isomerase A"/>
    <property type="match status" value="1"/>
</dbReference>
<dbReference type="EC" id="5.3.1.6" evidence="3"/>
<dbReference type="CDD" id="cd01398">
    <property type="entry name" value="RPI_A"/>
    <property type="match status" value="1"/>
</dbReference>
<dbReference type="PANTHER" id="PTHR43748:SF3">
    <property type="entry name" value="RIBOSE-5-PHOSPHATE ISOMERASE 3, CHLOROPLASTIC-RELATED"/>
    <property type="match status" value="1"/>
</dbReference>
<dbReference type="InterPro" id="IPR004788">
    <property type="entry name" value="Ribose5P_isomerase_type_A"/>
</dbReference>
<comment type="pathway">
    <text evidence="3">Carbohydrate degradation; pentose phosphate pathway; D-ribose 5-phosphate from D-ribulose 5-phosphate (non-oxidative stage): step 1/1.</text>
</comment>
<dbReference type="GO" id="GO:0009052">
    <property type="term" value="P:pentose-phosphate shunt, non-oxidative branch"/>
    <property type="evidence" value="ECO:0007669"/>
    <property type="project" value="UniProtKB-UniRule"/>
</dbReference>
<protein>
    <recommendedName>
        <fullName evidence="3">Ribose-5-phosphate isomerase A</fullName>
        <ecNumber evidence="3">5.3.1.6</ecNumber>
    </recommendedName>
    <alternativeName>
        <fullName evidence="3">Phosphoriboisomerase A</fullName>
        <shortName evidence="3">PRI</shortName>
    </alternativeName>
</protein>
<dbReference type="NCBIfam" id="TIGR00021">
    <property type="entry name" value="rpiA"/>
    <property type="match status" value="1"/>
</dbReference>
<name>A0A5Q2TLR8_9BACI</name>
<dbReference type="PANTHER" id="PTHR43748">
    <property type="entry name" value="RIBOSE-5-PHOSPHATE ISOMERASE 3, CHLOROPLASTIC-RELATED"/>
    <property type="match status" value="1"/>
</dbReference>
<dbReference type="AlphaFoldDB" id="A0A5Q2TLR8"/>
<gene>
    <name evidence="3 4" type="primary">rpiA</name>
    <name evidence="4" type="ORF">GI584_13685</name>
</gene>
<feature type="binding site" evidence="3">
    <location>
        <begin position="25"/>
        <end position="28"/>
    </location>
    <ligand>
        <name>substrate</name>
    </ligand>
</feature>
<accession>A0A5Q2TLR8</accession>
<proteinExistence type="inferred from homology"/>
<dbReference type="InterPro" id="IPR050262">
    <property type="entry name" value="Ribose-5P_isomerase"/>
</dbReference>
<feature type="binding site" evidence="3">
    <location>
        <position position="120"/>
    </location>
    <ligand>
        <name>substrate</name>
    </ligand>
</feature>
<keyword evidence="2 3" id="KW-0413">Isomerase</keyword>
<dbReference type="KEGG" id="grc:GI584_13685"/>
<keyword evidence="5" id="KW-1185">Reference proteome</keyword>
<reference evidence="4 5" key="1">
    <citation type="submission" date="2019-11" db="EMBL/GenBank/DDBJ databases">
        <title>Gracilibacillus salitolerans sp. nov., a moderate halophile isolated from a saline soil in northwest China.</title>
        <authorList>
            <person name="Gan L."/>
        </authorList>
    </citation>
    <scope>NUCLEOTIDE SEQUENCE [LARGE SCALE GENOMIC DNA]</scope>
    <source>
        <strain evidence="4 5">SCU50</strain>
    </source>
</reference>
<organism evidence="4 5">
    <name type="scientific">Gracilibacillus salitolerans</name>
    <dbReference type="NCBI Taxonomy" id="2663022"/>
    <lineage>
        <taxon>Bacteria</taxon>
        <taxon>Bacillati</taxon>
        <taxon>Bacillota</taxon>
        <taxon>Bacilli</taxon>
        <taxon>Bacillales</taxon>
        <taxon>Bacillaceae</taxon>
        <taxon>Gracilibacillus</taxon>
    </lineage>
</organism>
<evidence type="ECO:0000256" key="2">
    <source>
        <dbReference type="ARBA" id="ARBA00023235"/>
    </source>
</evidence>
<dbReference type="Proteomes" id="UP000339690">
    <property type="component" value="Chromosome"/>
</dbReference>
<comment type="subunit">
    <text evidence="3">Homodimer.</text>
</comment>
<dbReference type="Pfam" id="PF06026">
    <property type="entry name" value="Rib_5-P_isom_A"/>
    <property type="match status" value="1"/>
</dbReference>
<dbReference type="RefSeq" id="WP_153791547.1">
    <property type="nucleotide sequence ID" value="NZ_CP045915.1"/>
</dbReference>
<dbReference type="Gene3D" id="3.30.70.260">
    <property type="match status" value="1"/>
</dbReference>
<evidence type="ECO:0000313" key="4">
    <source>
        <dbReference type="EMBL" id="QGH35027.1"/>
    </source>
</evidence>
<dbReference type="NCBIfam" id="NF001924">
    <property type="entry name" value="PRK00702.1"/>
    <property type="match status" value="1"/>
</dbReference>
<sequence length="225" mass="24694">MHGKQLAGEKAVEYIQHGMIVGLGTGSTVNVVLNELGKRAKEGLNIKGVATSKFTEERANERNIPLVDVSEIDTVDLMIDGADEVSDQFDLIKGAKGALLREKMIATSSNRFIVVIGEKKCVKNLGAFPLPVEIVPYAWQVTFNQLDQLGCRPNLRRAETNIPYLTDNGNYIVDCHFENISEPSILATRINMIPGVVENGLFTNLVDTVIIGTEKGEVEVKVKQK</sequence>
<dbReference type="SUPFAM" id="SSF100950">
    <property type="entry name" value="NagB/RpiA/CoA transferase-like"/>
    <property type="match status" value="1"/>
</dbReference>
<comment type="similarity">
    <text evidence="3">Belongs to the ribose 5-phosphate isomerase family.</text>
</comment>
<feature type="active site" description="Proton acceptor" evidence="3">
    <location>
        <position position="102"/>
    </location>
</feature>
<comment type="catalytic activity">
    <reaction evidence="1 3">
        <text>aldehydo-D-ribose 5-phosphate = D-ribulose 5-phosphate</text>
        <dbReference type="Rhea" id="RHEA:14657"/>
        <dbReference type="ChEBI" id="CHEBI:58121"/>
        <dbReference type="ChEBI" id="CHEBI:58273"/>
        <dbReference type="EC" id="5.3.1.6"/>
    </reaction>
</comment>
<dbReference type="SUPFAM" id="SSF75445">
    <property type="entry name" value="D-ribose-5-phosphate isomerase (RpiA), lid domain"/>
    <property type="match status" value="1"/>
</dbReference>
<comment type="caution">
    <text evidence="3">Lacks conserved residue(s) required for the propagation of feature annotation.</text>
</comment>